<protein>
    <submittedName>
        <fullName evidence="1">Uncharacterized protein</fullName>
    </submittedName>
</protein>
<proteinExistence type="predicted"/>
<dbReference type="AlphaFoldDB" id="A0A9D4HSE9"/>
<evidence type="ECO:0000313" key="1">
    <source>
        <dbReference type="EMBL" id="KAH3727723.1"/>
    </source>
</evidence>
<reference evidence="1" key="2">
    <citation type="submission" date="2020-11" db="EMBL/GenBank/DDBJ databases">
        <authorList>
            <person name="McCartney M.A."/>
            <person name="Auch B."/>
            <person name="Kono T."/>
            <person name="Mallez S."/>
            <person name="Becker A."/>
            <person name="Gohl D.M."/>
            <person name="Silverstein K.A.T."/>
            <person name="Koren S."/>
            <person name="Bechman K.B."/>
            <person name="Herman A."/>
            <person name="Abrahante J.E."/>
            <person name="Garbe J."/>
        </authorList>
    </citation>
    <scope>NUCLEOTIDE SEQUENCE</scope>
    <source>
        <strain evidence="1">Duluth1</strain>
        <tissue evidence="1">Whole animal</tissue>
    </source>
</reference>
<organism evidence="1 2">
    <name type="scientific">Dreissena polymorpha</name>
    <name type="common">Zebra mussel</name>
    <name type="synonym">Mytilus polymorpha</name>
    <dbReference type="NCBI Taxonomy" id="45954"/>
    <lineage>
        <taxon>Eukaryota</taxon>
        <taxon>Metazoa</taxon>
        <taxon>Spiralia</taxon>
        <taxon>Lophotrochozoa</taxon>
        <taxon>Mollusca</taxon>
        <taxon>Bivalvia</taxon>
        <taxon>Autobranchia</taxon>
        <taxon>Heteroconchia</taxon>
        <taxon>Euheterodonta</taxon>
        <taxon>Imparidentia</taxon>
        <taxon>Neoheterodontei</taxon>
        <taxon>Myida</taxon>
        <taxon>Dreissenoidea</taxon>
        <taxon>Dreissenidae</taxon>
        <taxon>Dreissena</taxon>
    </lineage>
</organism>
<reference evidence="1" key="1">
    <citation type="journal article" date="2019" name="bioRxiv">
        <title>The Genome of the Zebra Mussel, Dreissena polymorpha: A Resource for Invasive Species Research.</title>
        <authorList>
            <person name="McCartney M.A."/>
            <person name="Auch B."/>
            <person name="Kono T."/>
            <person name="Mallez S."/>
            <person name="Zhang Y."/>
            <person name="Obille A."/>
            <person name="Becker A."/>
            <person name="Abrahante J.E."/>
            <person name="Garbe J."/>
            <person name="Badalamenti J.P."/>
            <person name="Herman A."/>
            <person name="Mangelson H."/>
            <person name="Liachko I."/>
            <person name="Sullivan S."/>
            <person name="Sone E.D."/>
            <person name="Koren S."/>
            <person name="Silverstein K.A.T."/>
            <person name="Beckman K.B."/>
            <person name="Gohl D.M."/>
        </authorList>
    </citation>
    <scope>NUCLEOTIDE SEQUENCE</scope>
    <source>
        <strain evidence="1">Duluth1</strain>
        <tissue evidence="1">Whole animal</tissue>
    </source>
</reference>
<name>A0A9D4HSE9_DREPO</name>
<accession>A0A9D4HSE9</accession>
<gene>
    <name evidence="1" type="ORF">DPMN_053666</name>
</gene>
<evidence type="ECO:0000313" key="2">
    <source>
        <dbReference type="Proteomes" id="UP000828390"/>
    </source>
</evidence>
<dbReference type="Proteomes" id="UP000828390">
    <property type="component" value="Unassembled WGS sequence"/>
</dbReference>
<sequence>MEDAESSREQVSSEVTWLALKLSKDSSVRLLPANYSKVGLLLAKSSVCSCLIDSMGRESIHFPSK</sequence>
<dbReference type="EMBL" id="JAIWYP010000012">
    <property type="protein sequence ID" value="KAH3727723.1"/>
    <property type="molecule type" value="Genomic_DNA"/>
</dbReference>
<keyword evidence="2" id="KW-1185">Reference proteome</keyword>
<comment type="caution">
    <text evidence="1">The sequence shown here is derived from an EMBL/GenBank/DDBJ whole genome shotgun (WGS) entry which is preliminary data.</text>
</comment>